<dbReference type="RefSeq" id="WP_218631779.1">
    <property type="nucleotide sequence ID" value="NZ_JAHVAH010000001.1"/>
</dbReference>
<evidence type="ECO:0000313" key="2">
    <source>
        <dbReference type="EMBL" id="MBW0143709.1"/>
    </source>
</evidence>
<gene>
    <name evidence="2" type="ORF">KTQ36_00155</name>
</gene>
<name>A0ABS6V2D9_9SPHN</name>
<organism evidence="2 3">
    <name type="scientific">Sphingomicrobium clamense</name>
    <dbReference type="NCBI Taxonomy" id="2851013"/>
    <lineage>
        <taxon>Bacteria</taxon>
        <taxon>Pseudomonadati</taxon>
        <taxon>Pseudomonadota</taxon>
        <taxon>Alphaproteobacteria</taxon>
        <taxon>Sphingomonadales</taxon>
        <taxon>Sphingomonadaceae</taxon>
        <taxon>Sphingomicrobium</taxon>
    </lineage>
</organism>
<evidence type="ECO:0000256" key="1">
    <source>
        <dbReference type="SAM" id="Phobius"/>
    </source>
</evidence>
<keyword evidence="1" id="KW-0812">Transmembrane</keyword>
<proteinExistence type="predicted"/>
<feature type="transmembrane region" description="Helical" evidence="1">
    <location>
        <begin position="51"/>
        <end position="70"/>
    </location>
</feature>
<keyword evidence="3" id="KW-1185">Reference proteome</keyword>
<reference evidence="2 3" key="1">
    <citation type="submission" date="2021-07" db="EMBL/GenBank/DDBJ databases">
        <title>The draft genome sequence of Sphingomicrobium sp. B8.</title>
        <authorList>
            <person name="Mu L."/>
        </authorList>
    </citation>
    <scope>NUCLEOTIDE SEQUENCE [LARGE SCALE GENOMIC DNA]</scope>
    <source>
        <strain evidence="2 3">B8</strain>
    </source>
</reference>
<protein>
    <submittedName>
        <fullName evidence="2">Uncharacterized protein</fullName>
    </submittedName>
</protein>
<keyword evidence="1" id="KW-1133">Transmembrane helix</keyword>
<keyword evidence="1" id="KW-0472">Membrane</keyword>
<dbReference type="EMBL" id="JAHVAH010000001">
    <property type="protein sequence ID" value="MBW0143709.1"/>
    <property type="molecule type" value="Genomic_DNA"/>
</dbReference>
<evidence type="ECO:0000313" key="3">
    <source>
        <dbReference type="Proteomes" id="UP000698028"/>
    </source>
</evidence>
<comment type="caution">
    <text evidence="2">The sequence shown here is derived from an EMBL/GenBank/DDBJ whole genome shotgun (WGS) entry which is preliminary data.</text>
</comment>
<dbReference type="Proteomes" id="UP000698028">
    <property type="component" value="Unassembled WGS sequence"/>
</dbReference>
<accession>A0ABS6V2D9</accession>
<sequence length="78" mass="8552">MSIPMMVLAFRSSSRSPWLWSILATIVVRGWFLSLGIAYQREPDGSGVPMGAAALVMLSPFAIAAIAVAMDRWINRKN</sequence>
<feature type="transmembrane region" description="Helical" evidence="1">
    <location>
        <begin position="20"/>
        <end position="39"/>
    </location>
</feature>